<keyword evidence="7" id="KW-1185">Reference proteome</keyword>
<evidence type="ECO:0000259" key="5">
    <source>
        <dbReference type="PROSITE" id="PS51384"/>
    </source>
</evidence>
<dbReference type="FunCoup" id="A0A6I8PBJ3">
    <property type="interactions" value="142"/>
</dbReference>
<feature type="compositionally biased region" description="Basic and acidic residues" evidence="4">
    <location>
        <begin position="16"/>
        <end position="37"/>
    </location>
</feature>
<gene>
    <name evidence="6" type="primary">OXNAD1</name>
</gene>
<dbReference type="InterPro" id="IPR017938">
    <property type="entry name" value="Riboflavin_synthase-like_b-brl"/>
</dbReference>
<accession>A0A6I8PBJ3</accession>
<dbReference type="PANTHER" id="PTHR46505:SF1">
    <property type="entry name" value="OXIDOREDUCTASE NAD-BINDING DOMAIN-CONTAINING PROTEIN 1"/>
    <property type="match status" value="1"/>
</dbReference>
<evidence type="ECO:0000313" key="6">
    <source>
        <dbReference type="Ensembl" id="ENSOANP00000049597.1"/>
    </source>
</evidence>
<dbReference type="Bgee" id="ENSOANG00000006744">
    <property type="expression patterns" value="Expressed in fibroblast and 8 other cell types or tissues"/>
</dbReference>
<evidence type="ECO:0000256" key="1">
    <source>
        <dbReference type="ARBA" id="ARBA00023002"/>
    </source>
</evidence>
<evidence type="ECO:0000256" key="2">
    <source>
        <dbReference type="ARBA" id="ARBA00023027"/>
    </source>
</evidence>
<dbReference type="PRINTS" id="PR00410">
    <property type="entry name" value="PHEHYDRXLASE"/>
</dbReference>
<dbReference type="GeneTree" id="ENSGT00390000004280"/>
<feature type="region of interest" description="Disordered" evidence="4">
    <location>
        <begin position="1"/>
        <end position="55"/>
    </location>
</feature>
<evidence type="ECO:0000256" key="3">
    <source>
        <dbReference type="ARBA" id="ARBA00040516"/>
    </source>
</evidence>
<evidence type="ECO:0000313" key="7">
    <source>
        <dbReference type="Proteomes" id="UP000002279"/>
    </source>
</evidence>
<evidence type="ECO:0000256" key="4">
    <source>
        <dbReference type="SAM" id="MobiDB-lite"/>
    </source>
</evidence>
<dbReference type="Gene3D" id="2.40.30.10">
    <property type="entry name" value="Translation factors"/>
    <property type="match status" value="1"/>
</dbReference>
<dbReference type="AlphaFoldDB" id="A0A6I8PBJ3"/>
<dbReference type="InterPro" id="IPR052128">
    <property type="entry name" value="Oxidoreductase_NAD-binding"/>
</dbReference>
<feature type="domain" description="FAD-binding FR-type" evidence="5">
    <location>
        <begin position="215"/>
        <end position="337"/>
    </location>
</feature>
<dbReference type="SUPFAM" id="SSF52343">
    <property type="entry name" value="Ferredoxin reductase-like, C-terminal NADP-linked domain"/>
    <property type="match status" value="1"/>
</dbReference>
<dbReference type="GO" id="GO:0016491">
    <property type="term" value="F:oxidoreductase activity"/>
    <property type="evidence" value="ECO:0007669"/>
    <property type="project" value="UniProtKB-KW"/>
</dbReference>
<dbReference type="InterPro" id="IPR001433">
    <property type="entry name" value="OxRdtase_FAD/NAD-bd"/>
</dbReference>
<keyword evidence="2" id="KW-0520">NAD</keyword>
<protein>
    <recommendedName>
        <fullName evidence="3">Oxidoreductase NAD-binding domain-containing protein 1</fullName>
    </recommendedName>
</protein>
<dbReference type="Proteomes" id="UP000002279">
    <property type="component" value="Unplaced"/>
</dbReference>
<dbReference type="Ensembl" id="ENSOANT00000067094.1">
    <property type="protein sequence ID" value="ENSOANP00000049597.1"/>
    <property type="gene ID" value="ENSOANG00000006744.4"/>
</dbReference>
<name>A0A6I8PBJ3_ORNAN</name>
<dbReference type="PROSITE" id="PS51384">
    <property type="entry name" value="FAD_FR"/>
    <property type="match status" value="1"/>
</dbReference>
<dbReference type="InterPro" id="IPR017927">
    <property type="entry name" value="FAD-bd_FR_type"/>
</dbReference>
<dbReference type="CDD" id="cd00322">
    <property type="entry name" value="FNR_like"/>
    <property type="match status" value="1"/>
</dbReference>
<dbReference type="Pfam" id="PF00175">
    <property type="entry name" value="NAD_binding_1"/>
    <property type="match status" value="1"/>
</dbReference>
<keyword evidence="1" id="KW-0560">Oxidoreductase</keyword>
<proteinExistence type="predicted"/>
<dbReference type="Gene3D" id="3.40.50.80">
    <property type="entry name" value="Nucleotide-binding domain of ferredoxin-NADP reductase (FNR) module"/>
    <property type="match status" value="1"/>
</dbReference>
<feature type="compositionally biased region" description="Pro residues" evidence="4">
    <location>
        <begin position="38"/>
        <end position="48"/>
    </location>
</feature>
<reference evidence="6" key="2">
    <citation type="submission" date="2025-09" db="UniProtKB">
        <authorList>
            <consortium name="Ensembl"/>
        </authorList>
    </citation>
    <scope>IDENTIFICATION</scope>
    <source>
        <strain evidence="6">Glennie</strain>
    </source>
</reference>
<dbReference type="InterPro" id="IPR039261">
    <property type="entry name" value="FNR_nucleotide-bd"/>
</dbReference>
<sequence>MRVPAVGPAQGGTASRAERARPRLGERPDRERRRTERPPPLPSPPGGRRPPDPRRYLADKEVVPAGAGVRVGLRLFVVLEVLDLHLVVEDRHGRRAPLPLPGPGSSRRALPWRPRRSPALCPAAAGRRCRRPGERTCGRGARARDPPSGRLLLTSAMAHAALFGAVGSLNLLRGSAGCLVSLIIPAAASSTPRRPSAGNYCTVTRTMKSGRKTDHMERTANVIRQEVVSPARVCGTSNESTKVKRLRLLVANKDFTFKAGQWVDFFIPGVSKVGGFSICSSPSLLEQERIVELAVKYTDHPPAQWVHTQCTLDSEVALRVGGEFFFDPQPADSPVNLILIAGGVGVNPLLSILLHVADLHRHRECKGSGYEMGSVKLYYSAKDTNELLFKKNILNLTNEFPGKIACSLHVTQQSAQISEDLQPYITRGRISAKDIGKHVAEDTRFYICGPPPMIEHFSKQLENRHVPKEHIHFEKWW</sequence>
<dbReference type="SUPFAM" id="SSF63380">
    <property type="entry name" value="Riboflavin synthase domain-like"/>
    <property type="match status" value="1"/>
</dbReference>
<feature type="region of interest" description="Disordered" evidence="4">
    <location>
        <begin position="94"/>
        <end position="113"/>
    </location>
</feature>
<reference evidence="6" key="1">
    <citation type="submission" date="2025-08" db="UniProtKB">
        <authorList>
            <consortium name="Ensembl"/>
        </authorList>
    </citation>
    <scope>IDENTIFICATION</scope>
    <source>
        <strain evidence="6">Glennie</strain>
    </source>
</reference>
<dbReference type="InParanoid" id="A0A6I8PBJ3"/>
<organism evidence="6 7">
    <name type="scientific">Ornithorhynchus anatinus</name>
    <name type="common">Duckbill platypus</name>
    <dbReference type="NCBI Taxonomy" id="9258"/>
    <lineage>
        <taxon>Eukaryota</taxon>
        <taxon>Metazoa</taxon>
        <taxon>Chordata</taxon>
        <taxon>Craniata</taxon>
        <taxon>Vertebrata</taxon>
        <taxon>Euteleostomi</taxon>
        <taxon>Mammalia</taxon>
        <taxon>Monotremata</taxon>
        <taxon>Ornithorhynchidae</taxon>
        <taxon>Ornithorhynchus</taxon>
    </lineage>
</organism>
<dbReference type="PANTHER" id="PTHR46505">
    <property type="entry name" value="OXIDOREDUCTASE NAD-BINDING DOMAIN-CONTAINING PROTEIN 1"/>
    <property type="match status" value="1"/>
</dbReference>